<dbReference type="CDD" id="cd08963">
    <property type="entry name" value="L-asparaginase_I"/>
    <property type="match status" value="1"/>
</dbReference>
<dbReference type="PRINTS" id="PR00139">
    <property type="entry name" value="ASNGLNASE"/>
</dbReference>
<evidence type="ECO:0000313" key="5">
    <source>
        <dbReference type="Proteomes" id="UP000422232"/>
    </source>
</evidence>
<dbReference type="SFLD" id="SFLDS00057">
    <property type="entry name" value="Glutaminase/Asparaginase"/>
    <property type="match status" value="1"/>
</dbReference>
<dbReference type="PROSITE" id="PS00917">
    <property type="entry name" value="ASN_GLN_ASE_2"/>
    <property type="match status" value="1"/>
</dbReference>
<dbReference type="AlphaFoldDB" id="A0A9Q6LVK6"/>
<dbReference type="RefSeq" id="WP_016209389.1">
    <property type="nucleotide sequence ID" value="NZ_CP012413.1"/>
</dbReference>
<dbReference type="InterPro" id="IPR027473">
    <property type="entry name" value="L-asparaginase_C"/>
</dbReference>
<dbReference type="InterPro" id="IPR027475">
    <property type="entry name" value="Asparaginase/glutaminase_AS2"/>
</dbReference>
<dbReference type="InterPro" id="IPR040919">
    <property type="entry name" value="Asparaginase_C"/>
</dbReference>
<keyword evidence="3 4" id="KW-0378">Hydrolase</keyword>
<reference evidence="4 5" key="1">
    <citation type="submission" date="2019-04" db="EMBL/GenBank/DDBJ databases">
        <title>Complete genome sequencing of Piscirickettsia salmonis strain Psal-009.</title>
        <authorList>
            <person name="Schober I."/>
            <person name="Bunk B."/>
            <person name="Sproer C."/>
            <person name="Carril G.P."/>
            <person name="Riedel T."/>
            <person name="Flores-Herrera P.A."/>
            <person name="Nourdin-Galindo G."/>
            <person name="Marshall S.H."/>
            <person name="Overmann J."/>
        </authorList>
    </citation>
    <scope>NUCLEOTIDE SEQUENCE [LARGE SCALE GENOMIC DNA]</scope>
    <source>
        <strain evidence="4 5">Psal-009</strain>
    </source>
</reference>
<dbReference type="Gene3D" id="3.40.50.1170">
    <property type="entry name" value="L-asparaginase, N-terminal domain"/>
    <property type="match status" value="1"/>
</dbReference>
<dbReference type="InterPro" id="IPR020827">
    <property type="entry name" value="Asparaginase/glutaminase_AS1"/>
</dbReference>
<evidence type="ECO:0000256" key="1">
    <source>
        <dbReference type="ARBA" id="ARBA00010518"/>
    </source>
</evidence>
<dbReference type="Gene3D" id="3.40.50.40">
    <property type="match status" value="1"/>
</dbReference>
<dbReference type="PROSITE" id="PS00144">
    <property type="entry name" value="ASN_GLN_ASE_1"/>
    <property type="match status" value="1"/>
</dbReference>
<sequence length="345" mass="38088">MTKAVTKKTIYIAYTGGTIGMQPTTQGFNPSPEFLAKQMTELPAIHHEKMPNYVLNEYSPLIDSANATPQDWVNIAKDILENYDQYDGFVILHGTDTMAYTASALSFLLPNLDKPVIITGSQIPIGQIRNDAACNIIDALLIANHHPIPEVCLYFNNYLLRGNRSQKTYADRLNAFRSPNFPPLAEIGIEIKIREHLILPPSTPAIQLPAWQDAKIAAFRLFPGFSMTILEHVLAQDINGIILESYGTGNAPNQNLSFLKALQQANNRGVVIVNCTQCLQGAVKMQNYSTGHALLDAGVISGHDMTPEAALTKLSWLFSCHQDITLIKNKMTENLRGELTAEKAI</sequence>
<dbReference type="InterPro" id="IPR006034">
    <property type="entry name" value="Asparaginase/glutaminase-like"/>
</dbReference>
<dbReference type="EMBL" id="CP038908">
    <property type="protein sequence ID" value="QGO05143.1"/>
    <property type="molecule type" value="Genomic_DNA"/>
</dbReference>
<dbReference type="PIRSF" id="PIRSF500176">
    <property type="entry name" value="L_ASNase"/>
    <property type="match status" value="1"/>
</dbReference>
<dbReference type="FunFam" id="3.40.50.40:FF:000001">
    <property type="entry name" value="L-asparaginase 1"/>
    <property type="match status" value="1"/>
</dbReference>
<dbReference type="InterPro" id="IPR006033">
    <property type="entry name" value="AsnA_fam"/>
</dbReference>
<dbReference type="PROSITE" id="PS51732">
    <property type="entry name" value="ASN_GLN_ASE_3"/>
    <property type="match status" value="1"/>
</dbReference>
<dbReference type="PIRSF" id="PIRSF001220">
    <property type="entry name" value="L-ASNase_gatD"/>
    <property type="match status" value="1"/>
</dbReference>
<comment type="similarity">
    <text evidence="1">Belongs to the asparaginase 1 family.</text>
</comment>
<dbReference type="Proteomes" id="UP000422232">
    <property type="component" value="Chromosome"/>
</dbReference>
<accession>A0A9Q6LVK6</accession>
<dbReference type="InterPro" id="IPR036152">
    <property type="entry name" value="Asp/glu_Ase-like_sf"/>
</dbReference>
<dbReference type="Pfam" id="PF00710">
    <property type="entry name" value="Asparaginase"/>
    <property type="match status" value="1"/>
</dbReference>
<evidence type="ECO:0000256" key="2">
    <source>
        <dbReference type="ARBA" id="ARBA00012920"/>
    </source>
</evidence>
<dbReference type="NCBIfam" id="TIGR00519">
    <property type="entry name" value="asnASE_I"/>
    <property type="match status" value="1"/>
</dbReference>
<dbReference type="GeneID" id="66741820"/>
<name>A0A9Q6LVK6_PISSA</name>
<dbReference type="FunFam" id="3.40.50.1170:FF:000001">
    <property type="entry name" value="L-asparaginase 2"/>
    <property type="match status" value="1"/>
</dbReference>
<dbReference type="Pfam" id="PF17763">
    <property type="entry name" value="Asparaginase_C"/>
    <property type="match status" value="1"/>
</dbReference>
<dbReference type="GO" id="GO:0004067">
    <property type="term" value="F:asparaginase activity"/>
    <property type="evidence" value="ECO:0007669"/>
    <property type="project" value="UniProtKB-UniRule"/>
</dbReference>
<proteinExistence type="inferred from homology"/>
<keyword evidence="5" id="KW-1185">Reference proteome</keyword>
<evidence type="ECO:0000256" key="3">
    <source>
        <dbReference type="ARBA" id="ARBA00022801"/>
    </source>
</evidence>
<dbReference type="PANTHER" id="PTHR11707:SF28">
    <property type="entry name" value="60 KDA LYSOPHOSPHOLIPASE"/>
    <property type="match status" value="1"/>
</dbReference>
<dbReference type="InterPro" id="IPR027474">
    <property type="entry name" value="L-asparaginase_N"/>
</dbReference>
<dbReference type="SMART" id="SM00870">
    <property type="entry name" value="Asparaginase"/>
    <property type="match status" value="1"/>
</dbReference>
<dbReference type="SUPFAM" id="SSF53774">
    <property type="entry name" value="Glutaminase/Asparaginase"/>
    <property type="match status" value="1"/>
</dbReference>
<dbReference type="PANTHER" id="PTHR11707">
    <property type="entry name" value="L-ASPARAGINASE"/>
    <property type="match status" value="1"/>
</dbReference>
<protein>
    <recommendedName>
        <fullName evidence="2">asparaginase</fullName>
        <ecNumber evidence="2">3.5.1.1</ecNumber>
    </recommendedName>
</protein>
<evidence type="ECO:0000313" key="4">
    <source>
        <dbReference type="EMBL" id="QGO05143.1"/>
    </source>
</evidence>
<dbReference type="EC" id="3.5.1.1" evidence="2"/>
<dbReference type="InterPro" id="IPR037152">
    <property type="entry name" value="L-asparaginase_N_sf"/>
</dbReference>
<gene>
    <name evidence="4" type="primary">ansA</name>
    <name evidence="4" type="ORF">Psal009_01024</name>
</gene>
<dbReference type="NCBIfam" id="NF006998">
    <property type="entry name" value="PRK09461.1"/>
    <property type="match status" value="1"/>
</dbReference>
<dbReference type="InterPro" id="IPR041725">
    <property type="entry name" value="L-asparaginase_I"/>
</dbReference>
<dbReference type="GO" id="GO:0009066">
    <property type="term" value="P:aspartate family amino acid metabolic process"/>
    <property type="evidence" value="ECO:0007669"/>
    <property type="project" value="UniProtKB-ARBA"/>
</dbReference>
<organism evidence="4 5">
    <name type="scientific">Piscirickettsia salmonis</name>
    <dbReference type="NCBI Taxonomy" id="1238"/>
    <lineage>
        <taxon>Bacteria</taxon>
        <taxon>Pseudomonadati</taxon>
        <taxon>Pseudomonadota</taxon>
        <taxon>Gammaproteobacteria</taxon>
        <taxon>Thiotrichales</taxon>
        <taxon>Piscirickettsiaceae</taxon>
        <taxon>Piscirickettsia</taxon>
    </lineage>
</organism>